<protein>
    <submittedName>
        <fullName evidence="2">Uncharacterized protein</fullName>
    </submittedName>
</protein>
<accession>A0A2N5UGG2</accession>
<sequence>MEKEDKLFDVYVEKQDANGNVQWFATVPNDHTFAANHKQQLESDEIFKSFVTASSRVADNPHGGPLPPQEPPPPKPTEGSISAEAHYKLIKHLFAATDPCERLTGSHELHVFINPKNNNEYFPLTMARANAWAEAIETANPPSSASSAPASLSLLAQAGLPTFPIPPPYSNQTFPGYYPFPIPHLQPTHAPPQAPTPAQPGTSLNMDAPGADMNSLPDFVDNSTLDNFLQFAHIEPEYSLVVKTGLGDLGITHWSMFQWFRDDELTAKGVPPGAARSLVNK</sequence>
<feature type="compositionally biased region" description="Pro residues" evidence="1">
    <location>
        <begin position="64"/>
        <end position="76"/>
    </location>
</feature>
<evidence type="ECO:0000313" key="3">
    <source>
        <dbReference type="Proteomes" id="UP000235392"/>
    </source>
</evidence>
<feature type="region of interest" description="Disordered" evidence="1">
    <location>
        <begin position="57"/>
        <end position="80"/>
    </location>
</feature>
<dbReference type="Proteomes" id="UP000235392">
    <property type="component" value="Unassembled WGS sequence"/>
</dbReference>
<gene>
    <name evidence="2" type="ORF">PCASD_15289</name>
</gene>
<dbReference type="AlphaFoldDB" id="A0A2N5UGG2"/>
<reference evidence="2 3" key="1">
    <citation type="submission" date="2017-11" db="EMBL/GenBank/DDBJ databases">
        <title>De novo assembly and phasing of dikaryotic genomes from two isolates of Puccinia coronata f. sp. avenae, the causal agent of oat crown rust.</title>
        <authorList>
            <person name="Miller M.E."/>
            <person name="Zhang Y."/>
            <person name="Omidvar V."/>
            <person name="Sperschneider J."/>
            <person name="Schwessinger B."/>
            <person name="Raley C."/>
            <person name="Palmer J.M."/>
            <person name="Garnica D."/>
            <person name="Upadhyaya N."/>
            <person name="Rathjen J."/>
            <person name="Taylor J.M."/>
            <person name="Park R.F."/>
            <person name="Dodds P.N."/>
            <person name="Hirsch C.D."/>
            <person name="Kianian S.F."/>
            <person name="Figueroa M."/>
        </authorList>
    </citation>
    <scope>NUCLEOTIDE SEQUENCE [LARGE SCALE GENOMIC DNA]</scope>
    <source>
        <strain evidence="2">12SD80</strain>
    </source>
</reference>
<dbReference type="EMBL" id="PGCI01000153">
    <property type="protein sequence ID" value="PLW36842.1"/>
    <property type="molecule type" value="Genomic_DNA"/>
</dbReference>
<evidence type="ECO:0000313" key="2">
    <source>
        <dbReference type="EMBL" id="PLW36842.1"/>
    </source>
</evidence>
<organism evidence="2 3">
    <name type="scientific">Puccinia coronata f. sp. avenae</name>
    <dbReference type="NCBI Taxonomy" id="200324"/>
    <lineage>
        <taxon>Eukaryota</taxon>
        <taxon>Fungi</taxon>
        <taxon>Dikarya</taxon>
        <taxon>Basidiomycota</taxon>
        <taxon>Pucciniomycotina</taxon>
        <taxon>Pucciniomycetes</taxon>
        <taxon>Pucciniales</taxon>
        <taxon>Pucciniaceae</taxon>
        <taxon>Puccinia</taxon>
    </lineage>
</organism>
<evidence type="ECO:0000256" key="1">
    <source>
        <dbReference type="SAM" id="MobiDB-lite"/>
    </source>
</evidence>
<proteinExistence type="predicted"/>
<name>A0A2N5UGG2_9BASI</name>
<comment type="caution">
    <text evidence="2">The sequence shown here is derived from an EMBL/GenBank/DDBJ whole genome shotgun (WGS) entry which is preliminary data.</text>
</comment>